<gene>
    <name evidence="2" type="ORF">V22_10650</name>
</gene>
<evidence type="ECO:0000313" key="2">
    <source>
        <dbReference type="EMBL" id="QDT63840.1"/>
    </source>
</evidence>
<reference evidence="2 3" key="1">
    <citation type="submission" date="2019-02" db="EMBL/GenBank/DDBJ databases">
        <title>Deep-cultivation of Planctomycetes and their phenomic and genomic characterization uncovers novel biology.</title>
        <authorList>
            <person name="Wiegand S."/>
            <person name="Jogler M."/>
            <person name="Boedeker C."/>
            <person name="Pinto D."/>
            <person name="Vollmers J."/>
            <person name="Rivas-Marin E."/>
            <person name="Kohn T."/>
            <person name="Peeters S.H."/>
            <person name="Heuer A."/>
            <person name="Rast P."/>
            <person name="Oberbeckmann S."/>
            <person name="Bunk B."/>
            <person name="Jeske O."/>
            <person name="Meyerdierks A."/>
            <person name="Storesund J.E."/>
            <person name="Kallscheuer N."/>
            <person name="Luecker S."/>
            <person name="Lage O.M."/>
            <person name="Pohl T."/>
            <person name="Merkel B.J."/>
            <person name="Hornburger P."/>
            <person name="Mueller R.-W."/>
            <person name="Bruemmer F."/>
            <person name="Labrenz M."/>
            <person name="Spormann A.M."/>
            <person name="Op den Camp H."/>
            <person name="Overmann J."/>
            <person name="Amann R."/>
            <person name="Jetten M.S.M."/>
            <person name="Mascher T."/>
            <person name="Medema M.H."/>
            <person name="Devos D.P."/>
            <person name="Kaster A.-K."/>
            <person name="Ovreas L."/>
            <person name="Rohde M."/>
            <person name="Galperin M.Y."/>
            <person name="Jogler C."/>
        </authorList>
    </citation>
    <scope>NUCLEOTIDE SEQUENCE [LARGE SCALE GENOMIC DNA]</scope>
    <source>
        <strain evidence="2 3">V22</strain>
    </source>
</reference>
<dbReference type="KEGG" id="chya:V22_10650"/>
<dbReference type="OrthoDB" id="288856at2"/>
<name>A0A517T650_9PLAN</name>
<dbReference type="RefSeq" id="WP_145260467.1">
    <property type="nucleotide sequence ID" value="NZ_CP036316.1"/>
</dbReference>
<proteinExistence type="predicted"/>
<evidence type="ECO:0000256" key="1">
    <source>
        <dbReference type="SAM" id="MobiDB-lite"/>
    </source>
</evidence>
<accession>A0A517T650</accession>
<evidence type="ECO:0000313" key="3">
    <source>
        <dbReference type="Proteomes" id="UP000319976"/>
    </source>
</evidence>
<keyword evidence="3" id="KW-1185">Reference proteome</keyword>
<evidence type="ECO:0008006" key="4">
    <source>
        <dbReference type="Google" id="ProtNLM"/>
    </source>
</evidence>
<feature type="region of interest" description="Disordered" evidence="1">
    <location>
        <begin position="82"/>
        <end position="112"/>
    </location>
</feature>
<dbReference type="AlphaFoldDB" id="A0A517T650"/>
<dbReference type="EMBL" id="CP036316">
    <property type="protein sequence ID" value="QDT63840.1"/>
    <property type="molecule type" value="Genomic_DNA"/>
</dbReference>
<protein>
    <recommendedName>
        <fullName evidence="4">Nickel uptake substrate-specific transmembrane region</fullName>
    </recommendedName>
</protein>
<organism evidence="2 3">
    <name type="scientific">Calycomorphotria hydatis</name>
    <dbReference type="NCBI Taxonomy" id="2528027"/>
    <lineage>
        <taxon>Bacteria</taxon>
        <taxon>Pseudomonadati</taxon>
        <taxon>Planctomycetota</taxon>
        <taxon>Planctomycetia</taxon>
        <taxon>Planctomycetales</taxon>
        <taxon>Planctomycetaceae</taxon>
        <taxon>Calycomorphotria</taxon>
    </lineage>
</organism>
<sequence>MNFQQSLLLLATCCLFMTGCGGETYEFVPVQGQVTLNGKPLVNVNVYFNPLKTGEDIVVGPSSFGKTNADGNFELRIARKKGGVGAQPGKHSVSFSDATDDQDAPSKIPAKYEGGIQYEVPAEGTEAANFELTSK</sequence>
<dbReference type="Proteomes" id="UP000319976">
    <property type="component" value="Chromosome"/>
</dbReference>